<proteinExistence type="predicted"/>
<evidence type="ECO:0000313" key="2">
    <source>
        <dbReference type="EMBL" id="QTX11630.1"/>
    </source>
</evidence>
<sequence>MLIPEKTETAQATSQTALKERLLTIAKRCAALPLLDRHTPDEILGYDQFGMPSA</sequence>
<gene>
    <name evidence="2" type="ORF">J1836_004575</name>
    <name evidence="1" type="ORF">J1836_08255</name>
</gene>
<evidence type="ECO:0000313" key="1">
    <source>
        <dbReference type="EMBL" id="MBO0612917.1"/>
    </source>
</evidence>
<dbReference type="RefSeq" id="WP_207250662.1">
    <property type="nucleotide sequence ID" value="NZ_JAFMPM010000006.1"/>
</dbReference>
<organism evidence="2">
    <name type="scientific">Thiothrix fructosivorans</name>
    <dbReference type="NCBI Taxonomy" id="111770"/>
    <lineage>
        <taxon>Bacteria</taxon>
        <taxon>Pseudomonadati</taxon>
        <taxon>Pseudomonadota</taxon>
        <taxon>Gammaproteobacteria</taxon>
        <taxon>Thiotrichales</taxon>
        <taxon>Thiotrichaceae</taxon>
        <taxon>Thiothrix</taxon>
    </lineage>
</organism>
<reference evidence="1 3" key="1">
    <citation type="submission" date="2021-03" db="EMBL/GenBank/DDBJ databases">
        <title>Draft genome and methylome analysis of Thiotrix fructosivoruns ATCC 49748.</title>
        <authorList>
            <person name="Fomenkov A."/>
            <person name="Grabovich M.Y."/>
            <person name="Roberts R.J."/>
        </authorList>
    </citation>
    <scope>NUCLEOTIDE SEQUENCE [LARGE SCALE GENOMIC DNA]</scope>
    <source>
        <strain evidence="1 3">ATCC 49748</strain>
    </source>
</reference>
<dbReference type="AlphaFoldDB" id="A0A8B0SMA7"/>
<evidence type="ECO:0000313" key="3">
    <source>
        <dbReference type="Proteomes" id="UP000664466"/>
    </source>
</evidence>
<accession>A0A8B0SMA7</accession>
<keyword evidence="3" id="KW-1185">Reference proteome</keyword>
<dbReference type="EMBL" id="CP072748">
    <property type="protein sequence ID" value="QTX11630.1"/>
    <property type="molecule type" value="Genomic_DNA"/>
</dbReference>
<dbReference type="Proteomes" id="UP000664466">
    <property type="component" value="Unassembled WGS sequence"/>
</dbReference>
<reference evidence="2" key="2">
    <citation type="submission" date="2021-04" db="EMBL/GenBank/DDBJ databases">
        <title>Complete Genome and methylome analysis of Thiothrix fructosivorans ATCC 49748.</title>
        <authorList>
            <person name="Fomenkov A."/>
            <person name="Sun L."/>
            <person name="Vincze T."/>
            <person name="Grabovich M.Y."/>
            <person name="Roberts R.J."/>
        </authorList>
    </citation>
    <scope>NUCLEOTIDE SEQUENCE</scope>
    <source>
        <strain evidence="2">ATCC 49748</strain>
    </source>
</reference>
<protein>
    <submittedName>
        <fullName evidence="2">Uncharacterized protein</fullName>
    </submittedName>
</protein>
<name>A0A8B0SMA7_9GAMM</name>
<dbReference type="EMBL" id="JAFMPM010000006">
    <property type="protein sequence ID" value="MBO0612917.1"/>
    <property type="molecule type" value="Genomic_DNA"/>
</dbReference>